<dbReference type="GO" id="GO:0005737">
    <property type="term" value="C:cytoplasm"/>
    <property type="evidence" value="ECO:0007669"/>
    <property type="project" value="UniProtKB-SubCell"/>
</dbReference>
<dbReference type="AlphaFoldDB" id="A0A9D1EJF7"/>
<proteinExistence type="inferred from homology"/>
<comment type="subcellular location">
    <subcellularLocation>
        <location evidence="5 6">Cytoplasm</location>
    </subcellularLocation>
</comment>
<name>A0A9D1EJF7_9FIRM</name>
<dbReference type="Gene3D" id="1.20.5.1230">
    <property type="entry name" value="Apolipoprotein A-I"/>
    <property type="match status" value="1"/>
</dbReference>
<reference evidence="9" key="2">
    <citation type="journal article" date="2021" name="PeerJ">
        <title>Extensive microbial diversity within the chicken gut microbiome revealed by metagenomics and culture.</title>
        <authorList>
            <person name="Gilroy R."/>
            <person name="Ravi A."/>
            <person name="Getino M."/>
            <person name="Pursley I."/>
            <person name="Horton D.L."/>
            <person name="Alikhan N.F."/>
            <person name="Baker D."/>
            <person name="Gharbi K."/>
            <person name="Hall N."/>
            <person name="Watson M."/>
            <person name="Adriaenssens E.M."/>
            <person name="Foster-Nyarko E."/>
            <person name="Jarju S."/>
            <person name="Secka A."/>
            <person name="Antonio M."/>
            <person name="Oren A."/>
            <person name="Chaudhuri R.R."/>
            <person name="La Ragione R."/>
            <person name="Hildebrand F."/>
            <person name="Pallen M.J."/>
        </authorList>
    </citation>
    <scope>NUCLEOTIDE SEQUENCE</scope>
    <source>
        <strain evidence="9">ChiSxjej1B13-7041</strain>
    </source>
</reference>
<dbReference type="Gene3D" id="2.40.50.1010">
    <property type="match status" value="1"/>
</dbReference>
<evidence type="ECO:0000256" key="4">
    <source>
        <dbReference type="ARBA" id="ARBA00022839"/>
    </source>
</evidence>
<dbReference type="InterPro" id="IPR025824">
    <property type="entry name" value="OB-fold_nuc-bd_dom"/>
</dbReference>
<evidence type="ECO:0000256" key="3">
    <source>
        <dbReference type="ARBA" id="ARBA00022801"/>
    </source>
</evidence>
<evidence type="ECO:0000256" key="1">
    <source>
        <dbReference type="ARBA" id="ARBA00022490"/>
    </source>
</evidence>
<comment type="subunit">
    <text evidence="5">Heterooligomer composed of large and small subunits.</text>
</comment>
<dbReference type="Pfam" id="PF13742">
    <property type="entry name" value="tRNA_anti_2"/>
    <property type="match status" value="1"/>
</dbReference>
<protein>
    <recommendedName>
        <fullName evidence="5">Exodeoxyribonuclease 7 large subunit</fullName>
        <ecNumber evidence="5">3.1.11.6</ecNumber>
    </recommendedName>
    <alternativeName>
        <fullName evidence="5">Exodeoxyribonuclease VII large subunit</fullName>
        <shortName evidence="5">Exonuclease VII large subunit</shortName>
    </alternativeName>
</protein>
<keyword evidence="1 5" id="KW-0963">Cytoplasm</keyword>
<dbReference type="PANTHER" id="PTHR30008">
    <property type="entry name" value="EXODEOXYRIBONUCLEASE 7 LARGE SUBUNIT"/>
    <property type="match status" value="1"/>
</dbReference>
<evidence type="ECO:0000259" key="8">
    <source>
        <dbReference type="Pfam" id="PF13742"/>
    </source>
</evidence>
<sequence>MKQVYSVGQVNNYIKTMFVQDYLLRNLAVRGEVSNCKYHPSGHIYFSLKDQSGAIACVMFAGQRKGLAFRMKDGDKVVVAGSVSVYERDGRYQLYAREISLEGAGLLYERFLRLKQELEEMGMFAPEYKQPIPAYAKTVGIVTASTGAAIQDIRNIALRRNPYVQLILYPALVQGEGAKESIVRGIRTLDALGLDVLIVGRGGGSIEDLWAFNEECVARAIFECRTPVISAVGHETDTTIADYAADLRAPTPSAAAELAVCDIRELLRRFSAYRERLEGSLWGRMELLKSRLEHYRTKLTYLSPVQQLREKRQYLADTQEQLEAAMNGKLEQSRHRLQIYLERFRGLSPLEKLNQGFSYVENSQGRAVTRISQVKEGDLLAVQVTDGKIRVRVLDKETIERRQRDG</sequence>
<feature type="domain" description="Exonuclease VII large subunit C-terminal" evidence="7">
    <location>
        <begin position="123"/>
        <end position="341"/>
    </location>
</feature>
<dbReference type="EMBL" id="DVHU01000060">
    <property type="protein sequence ID" value="HIR93083.1"/>
    <property type="molecule type" value="Genomic_DNA"/>
</dbReference>
<evidence type="ECO:0000256" key="6">
    <source>
        <dbReference type="RuleBase" id="RU004355"/>
    </source>
</evidence>
<evidence type="ECO:0000256" key="5">
    <source>
        <dbReference type="HAMAP-Rule" id="MF_00378"/>
    </source>
</evidence>
<comment type="function">
    <text evidence="5">Bidirectionally degrades single-stranded DNA into large acid-insoluble oligonucleotides, which are then degraded further into small acid-soluble oligonucleotides.</text>
</comment>
<dbReference type="EC" id="3.1.11.6" evidence="5"/>
<dbReference type="Pfam" id="PF02601">
    <property type="entry name" value="Exonuc_VII_L"/>
    <property type="match status" value="1"/>
</dbReference>
<dbReference type="InterPro" id="IPR003753">
    <property type="entry name" value="Exonuc_VII_L"/>
</dbReference>
<dbReference type="NCBIfam" id="TIGR00237">
    <property type="entry name" value="xseA"/>
    <property type="match status" value="1"/>
</dbReference>
<reference evidence="9" key="1">
    <citation type="submission" date="2020-10" db="EMBL/GenBank/DDBJ databases">
        <authorList>
            <person name="Gilroy R."/>
        </authorList>
    </citation>
    <scope>NUCLEOTIDE SEQUENCE</scope>
    <source>
        <strain evidence="9">ChiSxjej1B13-7041</strain>
    </source>
</reference>
<dbReference type="CDD" id="cd04489">
    <property type="entry name" value="ExoVII_LU_OBF"/>
    <property type="match status" value="1"/>
</dbReference>
<dbReference type="GO" id="GO:0008855">
    <property type="term" value="F:exodeoxyribonuclease VII activity"/>
    <property type="evidence" value="ECO:0007669"/>
    <property type="project" value="UniProtKB-UniRule"/>
</dbReference>
<keyword evidence="4 5" id="KW-0269">Exonuclease</keyword>
<dbReference type="GO" id="GO:0003676">
    <property type="term" value="F:nucleic acid binding"/>
    <property type="evidence" value="ECO:0007669"/>
    <property type="project" value="InterPro"/>
</dbReference>
<comment type="caution">
    <text evidence="9">The sequence shown here is derived from an EMBL/GenBank/DDBJ whole genome shotgun (WGS) entry which is preliminary data.</text>
</comment>
<keyword evidence="2 5" id="KW-0540">Nuclease</keyword>
<dbReference type="Proteomes" id="UP000886841">
    <property type="component" value="Unassembled WGS sequence"/>
</dbReference>
<evidence type="ECO:0000259" key="7">
    <source>
        <dbReference type="Pfam" id="PF02601"/>
    </source>
</evidence>
<accession>A0A9D1EJF7</accession>
<dbReference type="GO" id="GO:0006308">
    <property type="term" value="P:DNA catabolic process"/>
    <property type="evidence" value="ECO:0007669"/>
    <property type="project" value="UniProtKB-UniRule"/>
</dbReference>
<evidence type="ECO:0000256" key="2">
    <source>
        <dbReference type="ARBA" id="ARBA00022722"/>
    </source>
</evidence>
<keyword evidence="3 5" id="KW-0378">Hydrolase</keyword>
<evidence type="ECO:0000313" key="9">
    <source>
        <dbReference type="EMBL" id="HIR93083.1"/>
    </source>
</evidence>
<gene>
    <name evidence="5 9" type="primary">xseA</name>
    <name evidence="9" type="ORF">IAB98_06665</name>
</gene>
<dbReference type="SUPFAM" id="SSF58113">
    <property type="entry name" value="Apolipoprotein A-I"/>
    <property type="match status" value="1"/>
</dbReference>
<comment type="similarity">
    <text evidence="5 6">Belongs to the XseA family.</text>
</comment>
<feature type="domain" description="OB-fold nucleic acid binding" evidence="8">
    <location>
        <begin position="5"/>
        <end position="99"/>
    </location>
</feature>
<dbReference type="PANTHER" id="PTHR30008:SF0">
    <property type="entry name" value="EXODEOXYRIBONUCLEASE 7 LARGE SUBUNIT"/>
    <property type="match status" value="1"/>
</dbReference>
<dbReference type="GO" id="GO:0009318">
    <property type="term" value="C:exodeoxyribonuclease VII complex"/>
    <property type="evidence" value="ECO:0007669"/>
    <property type="project" value="UniProtKB-UniRule"/>
</dbReference>
<comment type="catalytic activity">
    <reaction evidence="5 6">
        <text>Exonucleolytic cleavage in either 5'- to 3'- or 3'- to 5'-direction to yield nucleoside 5'-phosphates.</text>
        <dbReference type="EC" id="3.1.11.6"/>
    </reaction>
</comment>
<evidence type="ECO:0000313" key="10">
    <source>
        <dbReference type="Proteomes" id="UP000886841"/>
    </source>
</evidence>
<organism evidence="9 10">
    <name type="scientific">Candidatus Egerieimonas intestinavium</name>
    <dbReference type="NCBI Taxonomy" id="2840777"/>
    <lineage>
        <taxon>Bacteria</taxon>
        <taxon>Bacillati</taxon>
        <taxon>Bacillota</taxon>
        <taxon>Clostridia</taxon>
        <taxon>Lachnospirales</taxon>
        <taxon>Lachnospiraceae</taxon>
        <taxon>Lachnospiraceae incertae sedis</taxon>
        <taxon>Candidatus Egerieimonas</taxon>
    </lineage>
</organism>
<dbReference type="InterPro" id="IPR020579">
    <property type="entry name" value="Exonuc_VII_lsu_C"/>
</dbReference>
<dbReference type="HAMAP" id="MF_00378">
    <property type="entry name" value="Exonuc_7_L"/>
    <property type="match status" value="1"/>
</dbReference>